<dbReference type="Gene3D" id="2.40.10.120">
    <property type="match status" value="1"/>
</dbReference>
<comment type="similarity">
    <text evidence="1">Belongs to the peptidase S1C family.</text>
</comment>
<dbReference type="EMBL" id="OBMI01000001">
    <property type="protein sequence ID" value="SOB79786.1"/>
    <property type="molecule type" value="Genomic_DNA"/>
</dbReference>
<dbReference type="InterPro" id="IPR009003">
    <property type="entry name" value="Peptidase_S1_PA"/>
</dbReference>
<dbReference type="InterPro" id="IPR001940">
    <property type="entry name" value="Peptidase_S1C"/>
</dbReference>
<evidence type="ECO:0000259" key="11">
    <source>
        <dbReference type="PROSITE" id="PS50106"/>
    </source>
</evidence>
<feature type="domain" description="PDZ" evidence="11">
    <location>
        <begin position="299"/>
        <end position="360"/>
    </location>
</feature>
<evidence type="ECO:0000256" key="1">
    <source>
        <dbReference type="ARBA" id="ARBA00010541"/>
    </source>
</evidence>
<feature type="active site" description="Charge relay system" evidence="7">
    <location>
        <position position="125"/>
    </location>
</feature>
<evidence type="ECO:0000313" key="12">
    <source>
        <dbReference type="EMBL" id="SOB79786.1"/>
    </source>
</evidence>
<dbReference type="AlphaFoldDB" id="A0A285QD78"/>
<evidence type="ECO:0000313" key="13">
    <source>
        <dbReference type="Proteomes" id="UP000219494"/>
    </source>
</evidence>
<dbReference type="Proteomes" id="UP000219494">
    <property type="component" value="Unassembled WGS sequence"/>
</dbReference>
<evidence type="ECO:0000256" key="6">
    <source>
        <dbReference type="ARBA" id="ARBA00022825"/>
    </source>
</evidence>
<dbReference type="Pfam" id="PF13180">
    <property type="entry name" value="PDZ_2"/>
    <property type="match status" value="2"/>
</dbReference>
<keyword evidence="4" id="KW-0677">Repeat</keyword>
<reference evidence="12 13" key="1">
    <citation type="submission" date="2017-07" db="EMBL/GenBank/DDBJ databases">
        <authorList>
            <person name="Sun Z.S."/>
            <person name="Albrecht U."/>
            <person name="Echele G."/>
            <person name="Lee C.C."/>
        </authorList>
    </citation>
    <scope>NUCLEOTIDE SEQUENCE [LARGE SCALE GENOMIC DNA]</scope>
    <source>
        <strain evidence="12 13">CGMCC 1.12672</strain>
    </source>
</reference>
<feature type="domain" description="PDZ" evidence="11">
    <location>
        <begin position="405"/>
        <end position="494"/>
    </location>
</feature>
<proteinExistence type="inferred from homology"/>
<dbReference type="GO" id="GO:0006508">
    <property type="term" value="P:proteolysis"/>
    <property type="evidence" value="ECO:0007669"/>
    <property type="project" value="UniProtKB-KW"/>
</dbReference>
<organism evidence="12 13">
    <name type="scientific">Sphingomonas guangdongensis</name>
    <dbReference type="NCBI Taxonomy" id="1141890"/>
    <lineage>
        <taxon>Bacteria</taxon>
        <taxon>Pseudomonadati</taxon>
        <taxon>Pseudomonadota</taxon>
        <taxon>Alphaproteobacteria</taxon>
        <taxon>Sphingomonadales</taxon>
        <taxon>Sphingomonadaceae</taxon>
        <taxon>Sphingomonas</taxon>
    </lineage>
</organism>
<keyword evidence="2 12" id="KW-0645">Protease</keyword>
<dbReference type="InterPro" id="IPR001478">
    <property type="entry name" value="PDZ"/>
</dbReference>
<dbReference type="SUPFAM" id="SSF50494">
    <property type="entry name" value="Trypsin-like serine proteases"/>
    <property type="match status" value="1"/>
</dbReference>
<dbReference type="OrthoDB" id="9758917at2"/>
<dbReference type="InterPro" id="IPR036034">
    <property type="entry name" value="PDZ_sf"/>
</dbReference>
<feature type="signal peptide" evidence="10">
    <location>
        <begin position="1"/>
        <end position="28"/>
    </location>
</feature>
<keyword evidence="5" id="KW-0378">Hydrolase</keyword>
<feature type="region of interest" description="Disordered" evidence="9">
    <location>
        <begin position="383"/>
        <end position="425"/>
    </location>
</feature>
<gene>
    <name evidence="12" type="ORF">SAMN06297144_0730</name>
</gene>
<dbReference type="SMART" id="SM00228">
    <property type="entry name" value="PDZ"/>
    <property type="match status" value="2"/>
</dbReference>
<feature type="active site" description="Charge relay system" evidence="7">
    <location>
        <position position="243"/>
    </location>
</feature>
<dbReference type="InterPro" id="IPR011782">
    <property type="entry name" value="Pept_S1C_Do"/>
</dbReference>
<dbReference type="NCBIfam" id="TIGR02037">
    <property type="entry name" value="degP_htrA_DO"/>
    <property type="match status" value="1"/>
</dbReference>
<dbReference type="PANTHER" id="PTHR22939:SF129">
    <property type="entry name" value="SERINE PROTEASE HTRA2, MITOCHONDRIAL"/>
    <property type="match status" value="1"/>
</dbReference>
<evidence type="ECO:0000256" key="5">
    <source>
        <dbReference type="ARBA" id="ARBA00022801"/>
    </source>
</evidence>
<dbReference type="PANTHER" id="PTHR22939">
    <property type="entry name" value="SERINE PROTEASE FAMILY S1C HTRA-RELATED"/>
    <property type="match status" value="1"/>
</dbReference>
<keyword evidence="13" id="KW-1185">Reference proteome</keyword>
<dbReference type="PRINTS" id="PR00834">
    <property type="entry name" value="PROTEASES2C"/>
</dbReference>
<evidence type="ECO:0000256" key="3">
    <source>
        <dbReference type="ARBA" id="ARBA00022729"/>
    </source>
</evidence>
<dbReference type="RefSeq" id="WP_097062593.1">
    <property type="nucleotide sequence ID" value="NZ_OBMI01000001.1"/>
</dbReference>
<dbReference type="CDD" id="cd10839">
    <property type="entry name" value="cpPDZ1_DegP-like"/>
    <property type="match status" value="1"/>
</dbReference>
<feature type="chain" id="PRO_5038720161" evidence="10">
    <location>
        <begin position="29"/>
        <end position="517"/>
    </location>
</feature>
<evidence type="ECO:0000256" key="9">
    <source>
        <dbReference type="SAM" id="MobiDB-lite"/>
    </source>
</evidence>
<dbReference type="PROSITE" id="PS50106">
    <property type="entry name" value="PDZ"/>
    <property type="match status" value="2"/>
</dbReference>
<evidence type="ECO:0000256" key="10">
    <source>
        <dbReference type="SAM" id="SignalP"/>
    </source>
</evidence>
<keyword evidence="3 10" id="KW-0732">Signal</keyword>
<evidence type="ECO:0000256" key="2">
    <source>
        <dbReference type="ARBA" id="ARBA00022670"/>
    </source>
</evidence>
<feature type="binding site" evidence="8">
    <location>
        <position position="125"/>
    </location>
    <ligand>
        <name>substrate</name>
    </ligand>
</feature>
<name>A0A285QD78_9SPHN</name>
<feature type="binding site" evidence="8">
    <location>
        <begin position="241"/>
        <end position="243"/>
    </location>
    <ligand>
        <name>substrate</name>
    </ligand>
</feature>
<evidence type="ECO:0000256" key="4">
    <source>
        <dbReference type="ARBA" id="ARBA00022737"/>
    </source>
</evidence>
<dbReference type="SUPFAM" id="SSF50156">
    <property type="entry name" value="PDZ domain-like"/>
    <property type="match status" value="2"/>
</dbReference>
<feature type="binding site" evidence="8">
    <location>
        <position position="170"/>
    </location>
    <ligand>
        <name>substrate</name>
    </ligand>
</feature>
<dbReference type="GO" id="GO:0004252">
    <property type="term" value="F:serine-type endopeptidase activity"/>
    <property type="evidence" value="ECO:0007669"/>
    <property type="project" value="InterPro"/>
</dbReference>
<feature type="active site" description="Charge relay system" evidence="7">
    <location>
        <position position="170"/>
    </location>
</feature>
<accession>A0A285QD78</accession>
<sequence>MRYAYALTAALLLGGTAASIAIQPPAGAQTAQNEPGTIAAAAPRPGAPMSFADMVAKLQPAVVNISTTQRVTVNQQANPFQGTPFGELFGFGGQGGGGAPVTRQAQSLGSGFLISADGYVVTNNHVVSAGGGQTPGSRPTNSAVVESITVTLPDRREFKARLIGRDPASDLALLKIDGANLPFVRFGDSTATRVGDWVVAIGNPFGLGSTVTAGIVSAVHRVPQGGARDRFIQTDASINQGNSGGPMFDLNGNVIGINSQIFSPTGGNVGIGFAIPAEEAKPVIDTLLKGRSVQRGYLGVGIQPVTSDLAGALGLALNRGEIISRVEPGQAAEKAGLRQGDVVVSVAGKEVTPDQTLSYLVANQAPGTRVPLEVIRDGRRINLTATVGTRPPEDQLAQFSEGDDDGDLPQGDGNQTAPASNPLGIQVTPLTPQIARNLGVDPATRGVVIVSADPSSDAAAKGLRRGDVIVSVNGTAVTSAAALNQAAAAAKAAGRDSVALYFTRSRGVGGYVAVRLR</sequence>
<keyword evidence="6" id="KW-0720">Serine protease</keyword>
<evidence type="ECO:0000256" key="8">
    <source>
        <dbReference type="PIRSR" id="PIRSR611782-2"/>
    </source>
</evidence>
<evidence type="ECO:0000256" key="7">
    <source>
        <dbReference type="PIRSR" id="PIRSR611782-1"/>
    </source>
</evidence>
<protein>
    <submittedName>
        <fullName evidence="12">Serine protease Do</fullName>
    </submittedName>
</protein>
<dbReference type="Pfam" id="PF13365">
    <property type="entry name" value="Trypsin_2"/>
    <property type="match status" value="1"/>
</dbReference>
<dbReference type="Gene3D" id="2.30.42.10">
    <property type="match status" value="2"/>
</dbReference>